<dbReference type="RefSeq" id="WP_270040488.1">
    <property type="nucleotide sequence ID" value="NZ_JAPDOD010000011.1"/>
</dbReference>
<name>A0A9X3MXI9_9ACTN</name>
<dbReference type="Gene3D" id="2.60.40.10">
    <property type="entry name" value="Immunoglobulins"/>
    <property type="match status" value="1"/>
</dbReference>
<feature type="region of interest" description="Disordered" evidence="1">
    <location>
        <begin position="219"/>
        <end position="239"/>
    </location>
</feature>
<dbReference type="InterPro" id="IPR000601">
    <property type="entry name" value="PKD_dom"/>
</dbReference>
<evidence type="ECO:0000256" key="2">
    <source>
        <dbReference type="SAM" id="SignalP"/>
    </source>
</evidence>
<dbReference type="CDD" id="cd00146">
    <property type="entry name" value="PKD"/>
    <property type="match status" value="1"/>
</dbReference>
<dbReference type="InterPro" id="IPR013783">
    <property type="entry name" value="Ig-like_fold"/>
</dbReference>
<dbReference type="GO" id="GO:0005975">
    <property type="term" value="P:carbohydrate metabolic process"/>
    <property type="evidence" value="ECO:0007669"/>
    <property type="project" value="UniProtKB-ARBA"/>
</dbReference>
<keyword evidence="5" id="KW-1185">Reference proteome</keyword>
<keyword evidence="2" id="KW-0732">Signal</keyword>
<evidence type="ECO:0000313" key="4">
    <source>
        <dbReference type="EMBL" id="MDA0161288.1"/>
    </source>
</evidence>
<dbReference type="SUPFAM" id="SSF49299">
    <property type="entry name" value="PKD domain"/>
    <property type="match status" value="1"/>
</dbReference>
<evidence type="ECO:0000259" key="3">
    <source>
        <dbReference type="PROSITE" id="PS50093"/>
    </source>
</evidence>
<reference evidence="4" key="1">
    <citation type="submission" date="2022-10" db="EMBL/GenBank/DDBJ databases">
        <title>The WGS of Solirubrobacter ginsenosidimutans DSM 21036.</title>
        <authorList>
            <person name="Jiang Z."/>
        </authorList>
    </citation>
    <scope>NUCLEOTIDE SEQUENCE</scope>
    <source>
        <strain evidence="4">DSM 21036</strain>
    </source>
</reference>
<accession>A0A9X3MXI9</accession>
<dbReference type="Proteomes" id="UP001149140">
    <property type="component" value="Unassembled WGS sequence"/>
</dbReference>
<dbReference type="AlphaFoldDB" id="A0A9X3MXI9"/>
<comment type="caution">
    <text evidence="4">The sequence shown here is derived from an EMBL/GenBank/DDBJ whole genome shotgun (WGS) entry which is preliminary data.</text>
</comment>
<dbReference type="PROSITE" id="PS50093">
    <property type="entry name" value="PKD"/>
    <property type="match status" value="1"/>
</dbReference>
<feature type="compositionally biased region" description="Low complexity" evidence="1">
    <location>
        <begin position="219"/>
        <end position="230"/>
    </location>
</feature>
<feature type="chain" id="PRO_5040982013" evidence="2">
    <location>
        <begin position="25"/>
        <end position="352"/>
    </location>
</feature>
<protein>
    <submittedName>
        <fullName evidence="4">PKD domain-containing protein</fullName>
    </submittedName>
</protein>
<dbReference type="Pfam" id="PF18911">
    <property type="entry name" value="PKD_4"/>
    <property type="match status" value="1"/>
</dbReference>
<sequence>MGRLVTVLAVAAVALAAGVSAADAAYPIAHPPTYVQSGAGVFEWQIRTSSAGSSTGAVAYKLSTESVWHRCNKDLPARLSDIPEGAYSITFADDISLDWYNARGLLFSGFTQPCWDNPTTYAPQTTPTTAMLYVDATPPTVSEPSPIIAGLDMLVSVETSDAVSGVASIEWSTGDGASYSGKSWVRHTYLLAGTWTGSVTVVDQAGNRTTRPYTVTVAPSAPPTAAKQPPAAIPTPVPAADTTAPLLRVDAQSRQRLRTRRAAVVTVSCSERCSASATGVLTVGGRRHALRASSRELLADQPGSVRVALSSQAQQALSRASRRGRRPVAVIRVTVQDAVGNRASKTVSVSAV</sequence>
<evidence type="ECO:0000313" key="5">
    <source>
        <dbReference type="Proteomes" id="UP001149140"/>
    </source>
</evidence>
<gene>
    <name evidence="4" type="ORF">OM076_13505</name>
</gene>
<organism evidence="4 5">
    <name type="scientific">Solirubrobacter ginsenosidimutans</name>
    <dbReference type="NCBI Taxonomy" id="490573"/>
    <lineage>
        <taxon>Bacteria</taxon>
        <taxon>Bacillati</taxon>
        <taxon>Actinomycetota</taxon>
        <taxon>Thermoleophilia</taxon>
        <taxon>Solirubrobacterales</taxon>
        <taxon>Solirubrobacteraceae</taxon>
        <taxon>Solirubrobacter</taxon>
    </lineage>
</organism>
<feature type="signal peptide" evidence="2">
    <location>
        <begin position="1"/>
        <end position="24"/>
    </location>
</feature>
<feature type="domain" description="PKD" evidence="3">
    <location>
        <begin position="138"/>
        <end position="217"/>
    </location>
</feature>
<evidence type="ECO:0000256" key="1">
    <source>
        <dbReference type="SAM" id="MobiDB-lite"/>
    </source>
</evidence>
<proteinExistence type="predicted"/>
<dbReference type="InterPro" id="IPR035986">
    <property type="entry name" value="PKD_dom_sf"/>
</dbReference>
<dbReference type="EMBL" id="JAPDOD010000011">
    <property type="protein sequence ID" value="MDA0161288.1"/>
    <property type="molecule type" value="Genomic_DNA"/>
</dbReference>